<dbReference type="SUPFAM" id="SSF53448">
    <property type="entry name" value="Nucleotide-diphospho-sugar transferases"/>
    <property type="match status" value="1"/>
</dbReference>
<name>A0A2S7YE33_BEABA</name>
<keyword evidence="4" id="KW-1133">Transmembrane helix</keyword>
<dbReference type="InterPro" id="IPR029044">
    <property type="entry name" value="Nucleotide-diphossugar_trans"/>
</dbReference>
<dbReference type="PANTHER" id="PTHR32385:SF15">
    <property type="entry name" value="INOSITOL PHOSPHOCERAMIDE MANNOSYLTRANSFERASE 1"/>
    <property type="match status" value="1"/>
</dbReference>
<dbReference type="AlphaFoldDB" id="A0A2S7YE33"/>
<dbReference type="EMBL" id="JRHA01000004">
    <property type="protein sequence ID" value="PQK14357.1"/>
    <property type="molecule type" value="Genomic_DNA"/>
</dbReference>
<feature type="transmembrane region" description="Helical" evidence="4">
    <location>
        <begin position="425"/>
        <end position="448"/>
    </location>
</feature>
<feature type="transmembrane region" description="Helical" evidence="4">
    <location>
        <begin position="290"/>
        <end position="308"/>
    </location>
</feature>
<evidence type="ECO:0000256" key="1">
    <source>
        <dbReference type="ARBA" id="ARBA00009003"/>
    </source>
</evidence>
<protein>
    <submittedName>
        <fullName evidence="5">Uncharacterized protein</fullName>
    </submittedName>
</protein>
<dbReference type="Proteomes" id="UP000237441">
    <property type="component" value="Unassembled WGS sequence"/>
</dbReference>
<feature type="transmembrane region" description="Helical" evidence="4">
    <location>
        <begin position="12"/>
        <end position="33"/>
    </location>
</feature>
<evidence type="ECO:0000256" key="3">
    <source>
        <dbReference type="SAM" id="MobiDB-lite"/>
    </source>
</evidence>
<dbReference type="GO" id="GO:0000030">
    <property type="term" value="F:mannosyltransferase activity"/>
    <property type="evidence" value="ECO:0007669"/>
    <property type="project" value="TreeGrafter"/>
</dbReference>
<dbReference type="InterPro" id="IPR007577">
    <property type="entry name" value="GlycoTrfase_DXD_sugar-bd_CS"/>
</dbReference>
<dbReference type="GO" id="GO:0016020">
    <property type="term" value="C:membrane"/>
    <property type="evidence" value="ECO:0007669"/>
    <property type="project" value="GOC"/>
</dbReference>
<evidence type="ECO:0000313" key="5">
    <source>
        <dbReference type="EMBL" id="PQK14357.1"/>
    </source>
</evidence>
<feature type="transmembrane region" description="Helical" evidence="4">
    <location>
        <begin position="468"/>
        <end position="490"/>
    </location>
</feature>
<evidence type="ECO:0000256" key="4">
    <source>
        <dbReference type="SAM" id="Phobius"/>
    </source>
</evidence>
<dbReference type="InterPro" id="IPR051706">
    <property type="entry name" value="Glycosyltransferase_domain"/>
</dbReference>
<keyword evidence="2" id="KW-0808">Transferase</keyword>
<comment type="caution">
    <text evidence="5">The sequence shown here is derived from an EMBL/GenBank/DDBJ whole genome shotgun (WGS) entry which is preliminary data.</text>
</comment>
<dbReference type="PANTHER" id="PTHR32385">
    <property type="entry name" value="MANNOSYL PHOSPHORYLINOSITOL CERAMIDE SYNTHASE"/>
    <property type="match status" value="1"/>
</dbReference>
<sequence length="823" mass="93614">MVLLYCKRASRVALLASAAAVFFLFFLLHQILFPSVASPERLKEAADTVDHCDTPRNNTKPRIPNIVHQIWKNKDLSTYPLTASASSWEWQFEKADYTIKLWTEADIVNLVKTSYPWFQSTYESYKYDIQRADVARLMVVHHEGGIYADLDAYPSEDTSADTIACLQALGYQAILSPTSEDRGISNHFFMAERGSEFLLWALHEAKKRATSLSGRFMLPYVAVFWSTGPMMVTAVMNEYAWLYNQAAEIKSMAVLKDSFLHSFVHHAAGRSWHGSDGRALNYIADHFQDIFAPALIVVAAVATALIVARRWRRFRPHVYNAVRSSQIIILQSSYNTAVAPSSPTTPLWHRLRANMVKMFRSKLKAKIEDPEECRNNLSHLKRNVPLWRRLKKKMFRSKLKSKIAYPENRSEIGYQVKRGSPLLKLGVWMLAFFVYVVSIRIIVVRHGFDCEVKETELGRDYGFLDSLVGWTFCIVAAGATFLVGQGYFGLRATRDIMERVQHSATTLAYVLLKTVRMPDGGHSHGHLPLVVYECLALLTAYPVALLHKVRGNCHEPAVTRYCQQIASNLKALRDGEIVIVRPPNETSWRGGPGQPDRFEFFFELFSLHLEEEFSDYWRKSTLPSMMPEHIICQLRDHFENLIDSHRLDPSLAPHARENIDMLALSGKQCRIYAGCDVIPICTLWIIDICCRMVVLFVPVRRCSWLVKTVGLDLLVRIVLVVVASTMAMLLLAEMWSFWDPFGKGMSTFSWTLGLASELDNMLSEFWERETERRQHFMDPSSVSCSTVTMTTTTMTTTTMTRTTGSEREGSTSSSSNETNNVHG</sequence>
<feature type="region of interest" description="Disordered" evidence="3">
    <location>
        <begin position="797"/>
        <end position="823"/>
    </location>
</feature>
<accession>A0A2S7YE33</accession>
<dbReference type="Pfam" id="PF04488">
    <property type="entry name" value="Gly_transf_sug"/>
    <property type="match status" value="1"/>
</dbReference>
<dbReference type="GO" id="GO:0051999">
    <property type="term" value="P:mannosyl-inositol phosphorylceramide biosynthetic process"/>
    <property type="evidence" value="ECO:0007669"/>
    <property type="project" value="TreeGrafter"/>
</dbReference>
<dbReference type="OrthoDB" id="409543at2759"/>
<feature type="transmembrane region" description="Helical" evidence="4">
    <location>
        <begin position="671"/>
        <end position="697"/>
    </location>
</feature>
<reference evidence="5 6" key="1">
    <citation type="submission" date="2016-07" db="EMBL/GenBank/DDBJ databases">
        <title>Comparative genomics of the entomopathogenic fungus Beauveria bassiana.</title>
        <authorList>
            <person name="Valero Jimenez C.A."/>
            <person name="Zwaan B.J."/>
            <person name="Van Kan J.A."/>
            <person name="Takken W."/>
            <person name="Debets A.J."/>
            <person name="Schoustra S.E."/>
            <person name="Koenraadt C.J."/>
        </authorList>
    </citation>
    <scope>NUCLEOTIDE SEQUENCE [LARGE SCALE GENOMIC DNA]</scope>
    <source>
        <strain evidence="5 6">ARSEF 8028</strain>
    </source>
</reference>
<comment type="similarity">
    <text evidence="1">Belongs to the glycosyltransferase 32 family.</text>
</comment>
<organism evidence="5 6">
    <name type="scientific">Beauveria bassiana</name>
    <name type="common">White muscardine disease fungus</name>
    <name type="synonym">Tritirachium shiotae</name>
    <dbReference type="NCBI Taxonomy" id="176275"/>
    <lineage>
        <taxon>Eukaryota</taxon>
        <taxon>Fungi</taxon>
        <taxon>Dikarya</taxon>
        <taxon>Ascomycota</taxon>
        <taxon>Pezizomycotina</taxon>
        <taxon>Sordariomycetes</taxon>
        <taxon>Hypocreomycetidae</taxon>
        <taxon>Hypocreales</taxon>
        <taxon>Cordycipitaceae</taxon>
        <taxon>Beauveria</taxon>
    </lineage>
</organism>
<keyword evidence="4" id="KW-0812">Transmembrane</keyword>
<feature type="compositionally biased region" description="Low complexity" evidence="3">
    <location>
        <begin position="810"/>
        <end position="823"/>
    </location>
</feature>
<evidence type="ECO:0000256" key="2">
    <source>
        <dbReference type="ARBA" id="ARBA00022679"/>
    </source>
</evidence>
<proteinExistence type="inferred from homology"/>
<dbReference type="Gene3D" id="3.90.550.20">
    <property type="match status" value="1"/>
</dbReference>
<gene>
    <name evidence="5" type="ORF">BB8028_0004g12870</name>
</gene>
<feature type="transmembrane region" description="Helical" evidence="4">
    <location>
        <begin position="717"/>
        <end position="738"/>
    </location>
</feature>
<evidence type="ECO:0000313" key="6">
    <source>
        <dbReference type="Proteomes" id="UP000237441"/>
    </source>
</evidence>
<keyword evidence="4" id="KW-0472">Membrane</keyword>